<comment type="caution">
    <text evidence="1">The sequence shown here is derived from an EMBL/GenBank/DDBJ whole genome shotgun (WGS) entry which is preliminary data.</text>
</comment>
<sequence length="196" mass="21365">MGRTRKRRLDAPHTTVAPEAGRWLPFIGEQLGPIGAERGHGPEWVSFVALALGAPLEAPCMLGDQCRFLFWMSGGAPPATRGHRPLAPRLSCRAQTVATPGSTAADLYMVIGHNHVLLIANLDHGQANAKQAKLTFEGKKRVRHTEGENYGATMNPQENEDSGALDLKEILIDVKTSPRTIDDILDLFTARLDQVK</sequence>
<evidence type="ECO:0000313" key="2">
    <source>
        <dbReference type="Proteomes" id="UP001066276"/>
    </source>
</evidence>
<reference evidence="1" key="1">
    <citation type="journal article" date="2022" name="bioRxiv">
        <title>Sequencing and chromosome-scale assembly of the giantPleurodeles waltlgenome.</title>
        <authorList>
            <person name="Brown T."/>
            <person name="Elewa A."/>
            <person name="Iarovenko S."/>
            <person name="Subramanian E."/>
            <person name="Araus A.J."/>
            <person name="Petzold A."/>
            <person name="Susuki M."/>
            <person name="Suzuki K.-i.T."/>
            <person name="Hayashi T."/>
            <person name="Toyoda A."/>
            <person name="Oliveira C."/>
            <person name="Osipova E."/>
            <person name="Leigh N.D."/>
            <person name="Simon A."/>
            <person name="Yun M.H."/>
        </authorList>
    </citation>
    <scope>NUCLEOTIDE SEQUENCE</scope>
    <source>
        <strain evidence="1">20211129_DDA</strain>
        <tissue evidence="1">Liver</tissue>
    </source>
</reference>
<accession>A0AAV7N0N9</accession>
<name>A0AAV7N0N9_PLEWA</name>
<keyword evidence="2" id="KW-1185">Reference proteome</keyword>
<proteinExistence type="predicted"/>
<dbReference type="Proteomes" id="UP001066276">
    <property type="component" value="Chromosome 9"/>
</dbReference>
<dbReference type="AlphaFoldDB" id="A0AAV7N0N9"/>
<protein>
    <submittedName>
        <fullName evidence="1">Uncharacterized protein</fullName>
    </submittedName>
</protein>
<evidence type="ECO:0000313" key="1">
    <source>
        <dbReference type="EMBL" id="KAJ1108214.1"/>
    </source>
</evidence>
<dbReference type="EMBL" id="JANPWB010000013">
    <property type="protein sequence ID" value="KAJ1108214.1"/>
    <property type="molecule type" value="Genomic_DNA"/>
</dbReference>
<organism evidence="1 2">
    <name type="scientific">Pleurodeles waltl</name>
    <name type="common">Iberian ribbed newt</name>
    <dbReference type="NCBI Taxonomy" id="8319"/>
    <lineage>
        <taxon>Eukaryota</taxon>
        <taxon>Metazoa</taxon>
        <taxon>Chordata</taxon>
        <taxon>Craniata</taxon>
        <taxon>Vertebrata</taxon>
        <taxon>Euteleostomi</taxon>
        <taxon>Amphibia</taxon>
        <taxon>Batrachia</taxon>
        <taxon>Caudata</taxon>
        <taxon>Salamandroidea</taxon>
        <taxon>Salamandridae</taxon>
        <taxon>Pleurodelinae</taxon>
        <taxon>Pleurodeles</taxon>
    </lineage>
</organism>
<gene>
    <name evidence="1" type="ORF">NDU88_005596</name>
</gene>